<dbReference type="CDD" id="cd03454">
    <property type="entry name" value="YdeM"/>
    <property type="match status" value="1"/>
</dbReference>
<feature type="domain" description="FAS1-like dehydratase" evidence="1">
    <location>
        <begin position="15"/>
        <end position="147"/>
    </location>
</feature>
<dbReference type="PANTHER" id="PTHR43664">
    <property type="entry name" value="MONOAMINE OXIDASE-RELATED"/>
    <property type="match status" value="1"/>
</dbReference>
<dbReference type="Proteomes" id="UP000281094">
    <property type="component" value="Unassembled WGS sequence"/>
</dbReference>
<dbReference type="Gene3D" id="3.10.129.10">
    <property type="entry name" value="Hotdog Thioesterase"/>
    <property type="match status" value="1"/>
</dbReference>
<dbReference type="SUPFAM" id="SSF54637">
    <property type="entry name" value="Thioesterase/thiol ester dehydrase-isomerase"/>
    <property type="match status" value="1"/>
</dbReference>
<evidence type="ECO:0000313" key="2">
    <source>
        <dbReference type="EMBL" id="RLQ88338.1"/>
    </source>
</evidence>
<reference evidence="2 3" key="1">
    <citation type="submission" date="2018-10" db="EMBL/GenBank/DDBJ databases">
        <title>Notoacmeibacter sp. M2BS9Y-3-1, whole genome shotgun sequence.</title>
        <authorList>
            <person name="Tuo L."/>
        </authorList>
    </citation>
    <scope>NUCLEOTIDE SEQUENCE [LARGE SCALE GENOMIC DNA]</scope>
    <source>
        <strain evidence="2 3">M2BS9Y-3-1</strain>
    </source>
</reference>
<sequence>MSDIFFSRLKPGLIFDLGSYTFEAHAIKDFAHKFDPQPFHMDETAAKQSHFGGLCASGWHVCAIFMKLNVANGDEALLSATGWTGPLPERGPSPGLRDLQWRCPTYAGDTLTYRSTLTEARHTQSRPGWGLMQTEVEATNQNDESVMLFQSAVFLRSDT</sequence>
<dbReference type="RefSeq" id="WP_121645305.1">
    <property type="nucleotide sequence ID" value="NZ_RCWN01000001.1"/>
</dbReference>
<gene>
    <name evidence="2" type="ORF">D8780_09095</name>
</gene>
<dbReference type="PANTHER" id="PTHR43664:SF1">
    <property type="entry name" value="BETA-METHYLMALYL-COA DEHYDRATASE"/>
    <property type="match status" value="1"/>
</dbReference>
<evidence type="ECO:0000313" key="3">
    <source>
        <dbReference type="Proteomes" id="UP000281094"/>
    </source>
</evidence>
<keyword evidence="3" id="KW-1185">Reference proteome</keyword>
<dbReference type="InterPro" id="IPR052342">
    <property type="entry name" value="MCH/BMMD"/>
</dbReference>
<proteinExistence type="predicted"/>
<protein>
    <submittedName>
        <fullName evidence="2">MaoC family dehydratase</fullName>
    </submittedName>
</protein>
<dbReference type="Pfam" id="PF13452">
    <property type="entry name" value="FAS1_DH_region"/>
    <property type="match status" value="1"/>
</dbReference>
<dbReference type="InterPro" id="IPR029069">
    <property type="entry name" value="HotDog_dom_sf"/>
</dbReference>
<accession>A0A3L7JC47</accession>
<dbReference type="InterPro" id="IPR039569">
    <property type="entry name" value="FAS1-like_DH_region"/>
</dbReference>
<organism evidence="2 3">
    <name type="scientific">Notoacmeibacter ruber</name>
    <dbReference type="NCBI Taxonomy" id="2670375"/>
    <lineage>
        <taxon>Bacteria</taxon>
        <taxon>Pseudomonadati</taxon>
        <taxon>Pseudomonadota</taxon>
        <taxon>Alphaproteobacteria</taxon>
        <taxon>Hyphomicrobiales</taxon>
        <taxon>Notoacmeibacteraceae</taxon>
        <taxon>Notoacmeibacter</taxon>
    </lineage>
</organism>
<dbReference type="EMBL" id="RCWN01000001">
    <property type="protein sequence ID" value="RLQ88338.1"/>
    <property type="molecule type" value="Genomic_DNA"/>
</dbReference>
<evidence type="ECO:0000259" key="1">
    <source>
        <dbReference type="Pfam" id="PF13452"/>
    </source>
</evidence>
<comment type="caution">
    <text evidence="2">The sequence shown here is derived from an EMBL/GenBank/DDBJ whole genome shotgun (WGS) entry which is preliminary data.</text>
</comment>
<dbReference type="AlphaFoldDB" id="A0A3L7JC47"/>
<name>A0A3L7JC47_9HYPH</name>